<dbReference type="EMBL" id="ML996100">
    <property type="protein sequence ID" value="KAF2740464.1"/>
    <property type="molecule type" value="Genomic_DNA"/>
</dbReference>
<keyword evidence="3 5" id="KW-0964">Secreted</keyword>
<keyword evidence="4 5" id="KW-1015">Disulfide bond</keyword>
<feature type="domain" description="Auxiliary Activity family 9 catalytic" evidence="7">
    <location>
        <begin position="20"/>
        <end position="231"/>
    </location>
</feature>
<dbReference type="GO" id="GO:0030248">
    <property type="term" value="F:cellulose binding"/>
    <property type="evidence" value="ECO:0007669"/>
    <property type="project" value="UniProtKB-UniRule"/>
</dbReference>
<accession>A0A9P4RBY5</accession>
<dbReference type="PANTHER" id="PTHR33353">
    <property type="entry name" value="PUTATIVE (AFU_ORTHOLOGUE AFUA_1G12560)-RELATED"/>
    <property type="match status" value="1"/>
</dbReference>
<keyword evidence="6" id="KW-0732">Signal</keyword>
<keyword evidence="5" id="KW-0119">Carbohydrate metabolism</keyword>
<feature type="signal peptide" evidence="6">
    <location>
        <begin position="1"/>
        <end position="19"/>
    </location>
</feature>
<keyword evidence="5" id="KW-0624">Polysaccharide degradation</keyword>
<dbReference type="EC" id="1.14.99.56" evidence="5"/>
<comment type="caution">
    <text evidence="8">The sequence shown here is derived from an EMBL/GenBank/DDBJ whole genome shotgun (WGS) entry which is preliminary data.</text>
</comment>
<name>A0A9P4RBY5_9PLEO</name>
<evidence type="ECO:0000256" key="2">
    <source>
        <dbReference type="ARBA" id="ARBA00004613"/>
    </source>
</evidence>
<evidence type="ECO:0000256" key="1">
    <source>
        <dbReference type="ARBA" id="ARBA00001973"/>
    </source>
</evidence>
<proteinExistence type="predicted"/>
<comment type="function">
    <text evidence="5">Lytic polysaccharide monooxygenase (LMPO) that depolymerizes crystalline and amorphous polysaccharides via the oxidation of scissile alpha- or beta-(1-4)-glycosidic bonds, yielding C1 and/or C4 oxidation products. Catalysis by LPMOs requires the reduction of the active-site copper from Cu(II) to Cu(I) by a reducing agent and H(2)O(2) or O(2) as a cosubstrate.</text>
</comment>
<comment type="catalytic activity">
    <reaction evidence="5">
        <text>[(1-&gt;4)-beta-D-glucosyl]n+m + reduced acceptor + O2 = 4-dehydro-beta-D-glucosyl-[(1-&gt;4)-beta-D-glucosyl]n-1 + [(1-&gt;4)-beta-D-glucosyl]m + acceptor + H2O.</text>
        <dbReference type="EC" id="1.14.99.56"/>
    </reaction>
</comment>
<comment type="domain">
    <text evidence="5">Has a modular structure: an endo-beta-1,4-glucanase catalytic module at the N-terminus, a linker rich in serines and threonines, and a C-terminal carbohydrate-binding module (CBM).</text>
</comment>
<comment type="subcellular location">
    <subcellularLocation>
        <location evidence="2 5">Secreted</location>
    </subcellularLocation>
</comment>
<feature type="chain" id="PRO_5040446359" description="AA9 family lytic polysaccharide monooxygenase" evidence="6">
    <location>
        <begin position="20"/>
        <end position="282"/>
    </location>
</feature>
<protein>
    <recommendedName>
        <fullName evidence="5">AA9 family lytic polysaccharide monooxygenase</fullName>
        <ecNumber evidence="5">1.14.99.56</ecNumber>
    </recommendedName>
    <alternativeName>
        <fullName evidence="5">Endo-beta-1,4-glucanase</fullName>
    </alternativeName>
    <alternativeName>
        <fullName evidence="5">Glycosyl hydrolase 61 family protein</fullName>
    </alternativeName>
</protein>
<sequence>MKLSLLCAMAVGMTPFASAHYFFDVLIINGKETGHQQYVRENDRPLKYFPTKWKPVYDNLTPDGTDFRCNRGTFPSASRTQTATVKAGDKIGMKLAVGATMQHPGPELVYMSRVPSGKTAATYQGDGDWFKVFEQGVCRQGADFTRNAWCTWDRNKIEFTIPKDLPDGEYLIRPEHIGLHEAHVSQAEFYYACAQVKVTGGGSGRPGPMIRFPGGYRSTDSSFNFNIYNGYKAYTMPGPAVWKGGKFMAKRYSNTSVDVIVEAKPAKLARDSRTFREAMQEE</sequence>
<organism evidence="8 9">
    <name type="scientific">Polyplosphaeria fusca</name>
    <dbReference type="NCBI Taxonomy" id="682080"/>
    <lineage>
        <taxon>Eukaryota</taxon>
        <taxon>Fungi</taxon>
        <taxon>Dikarya</taxon>
        <taxon>Ascomycota</taxon>
        <taxon>Pezizomycotina</taxon>
        <taxon>Dothideomycetes</taxon>
        <taxon>Pleosporomycetidae</taxon>
        <taxon>Pleosporales</taxon>
        <taxon>Tetraplosphaeriaceae</taxon>
        <taxon>Polyplosphaeria</taxon>
    </lineage>
</organism>
<dbReference type="CDD" id="cd21175">
    <property type="entry name" value="LPMO_AA9"/>
    <property type="match status" value="1"/>
</dbReference>
<dbReference type="InterPro" id="IPR049892">
    <property type="entry name" value="AA9"/>
</dbReference>
<dbReference type="GO" id="GO:0008810">
    <property type="term" value="F:cellulase activity"/>
    <property type="evidence" value="ECO:0007669"/>
    <property type="project" value="UniProtKB-UniRule"/>
</dbReference>
<dbReference type="AlphaFoldDB" id="A0A9P4RBY5"/>
<evidence type="ECO:0000256" key="4">
    <source>
        <dbReference type="ARBA" id="ARBA00023157"/>
    </source>
</evidence>
<dbReference type="Pfam" id="PF03443">
    <property type="entry name" value="AA9"/>
    <property type="match status" value="1"/>
</dbReference>
<evidence type="ECO:0000256" key="3">
    <source>
        <dbReference type="ARBA" id="ARBA00022525"/>
    </source>
</evidence>
<dbReference type="PANTHER" id="PTHR33353:SF2">
    <property type="entry name" value="ENDO-BETA-1,4-GLUCANASE D"/>
    <property type="match status" value="1"/>
</dbReference>
<evidence type="ECO:0000256" key="6">
    <source>
        <dbReference type="SAM" id="SignalP"/>
    </source>
</evidence>
<keyword evidence="9" id="KW-1185">Reference proteome</keyword>
<reference evidence="8" key="1">
    <citation type="journal article" date="2020" name="Stud. Mycol.">
        <title>101 Dothideomycetes genomes: a test case for predicting lifestyles and emergence of pathogens.</title>
        <authorList>
            <person name="Haridas S."/>
            <person name="Albert R."/>
            <person name="Binder M."/>
            <person name="Bloem J."/>
            <person name="Labutti K."/>
            <person name="Salamov A."/>
            <person name="Andreopoulos B."/>
            <person name="Baker S."/>
            <person name="Barry K."/>
            <person name="Bills G."/>
            <person name="Bluhm B."/>
            <person name="Cannon C."/>
            <person name="Castanera R."/>
            <person name="Culley D."/>
            <person name="Daum C."/>
            <person name="Ezra D."/>
            <person name="Gonzalez J."/>
            <person name="Henrissat B."/>
            <person name="Kuo A."/>
            <person name="Liang C."/>
            <person name="Lipzen A."/>
            <person name="Lutzoni F."/>
            <person name="Magnuson J."/>
            <person name="Mondo S."/>
            <person name="Nolan M."/>
            <person name="Ohm R."/>
            <person name="Pangilinan J."/>
            <person name="Park H.-J."/>
            <person name="Ramirez L."/>
            <person name="Alfaro M."/>
            <person name="Sun H."/>
            <person name="Tritt A."/>
            <person name="Yoshinaga Y."/>
            <person name="Zwiers L.-H."/>
            <person name="Turgeon B."/>
            <person name="Goodwin S."/>
            <person name="Spatafora J."/>
            <person name="Crous P."/>
            <person name="Grigoriev I."/>
        </authorList>
    </citation>
    <scope>NUCLEOTIDE SEQUENCE</scope>
    <source>
        <strain evidence="8">CBS 125425</strain>
    </source>
</reference>
<keyword evidence="5" id="KW-0136">Cellulose degradation</keyword>
<evidence type="ECO:0000259" key="7">
    <source>
        <dbReference type="Pfam" id="PF03443"/>
    </source>
</evidence>
<evidence type="ECO:0000313" key="8">
    <source>
        <dbReference type="EMBL" id="KAF2740464.1"/>
    </source>
</evidence>
<dbReference type="GO" id="GO:0005576">
    <property type="term" value="C:extracellular region"/>
    <property type="evidence" value="ECO:0007669"/>
    <property type="project" value="UniProtKB-SubCell"/>
</dbReference>
<dbReference type="InterPro" id="IPR005103">
    <property type="entry name" value="AA9_LPMO"/>
</dbReference>
<evidence type="ECO:0000256" key="5">
    <source>
        <dbReference type="RuleBase" id="RU368122"/>
    </source>
</evidence>
<gene>
    <name evidence="8" type="ORF">EJ04DRAFT_600752</name>
</gene>
<evidence type="ECO:0000313" key="9">
    <source>
        <dbReference type="Proteomes" id="UP000799444"/>
    </source>
</evidence>
<dbReference type="OrthoDB" id="3496539at2759"/>
<comment type="cofactor">
    <cofactor evidence="1">
        <name>Cu(2+)</name>
        <dbReference type="ChEBI" id="CHEBI:29036"/>
    </cofactor>
</comment>
<dbReference type="Proteomes" id="UP000799444">
    <property type="component" value="Unassembled WGS sequence"/>
</dbReference>
<dbReference type="Gene3D" id="2.70.50.70">
    <property type="match status" value="1"/>
</dbReference>
<dbReference type="GO" id="GO:0030245">
    <property type="term" value="P:cellulose catabolic process"/>
    <property type="evidence" value="ECO:0007669"/>
    <property type="project" value="UniProtKB-UniRule"/>
</dbReference>